<protein>
    <submittedName>
        <fullName evidence="3">Uncharacterized protein</fullName>
    </submittedName>
</protein>
<dbReference type="STRING" id="155417.A0A4Q4TJ36"/>
<gene>
    <name evidence="3" type="ORF">DL764_003444</name>
</gene>
<sequence>MSQQPIDKRRVYLACRGVFTGDKAHIRQLKKVRKAVQQHKASLRSLIQDLGGEKTIEAVRDLLERRIFESELRAKIEFPELFHLSPNQEIQREASEVDAARSAAEAINEIASAEDSEADTDGEAADATVVNGNEAESHAVLPSLYPIFIPYKAQHIILNEAQRLLEESCFEFLQKWLPSNLEEKGWECASSIELTKSTRLLARKAGGIPKEAFIDIGDTPFGQILLAANKLRHSAVHRLPNTARGIRDLCKSAVALATTLGDNVRAIKLEEICHELDDKMEAMKLNKNALEITATAGPEEIKRQREELDRREKEIVARMVKEDGENKAFMGVLLEESVGRLLNEKPYTDEVATEEQEEQADRNSSPPDTTGELVKEKVSDEASQRPQAKVKNALWPPAWR</sequence>
<keyword evidence="4" id="KW-1185">Reference proteome</keyword>
<name>A0A4Q4TJ36_9PEZI</name>
<evidence type="ECO:0000313" key="4">
    <source>
        <dbReference type="Proteomes" id="UP000293360"/>
    </source>
</evidence>
<accession>A0A4Q4TJ36</accession>
<dbReference type="AlphaFoldDB" id="A0A4Q4TJ36"/>
<dbReference type="Proteomes" id="UP000293360">
    <property type="component" value="Unassembled WGS sequence"/>
</dbReference>
<comment type="caution">
    <text evidence="3">The sequence shown here is derived from an EMBL/GenBank/DDBJ whole genome shotgun (WGS) entry which is preliminary data.</text>
</comment>
<feature type="region of interest" description="Disordered" evidence="2">
    <location>
        <begin position="344"/>
        <end position="400"/>
    </location>
</feature>
<evidence type="ECO:0000313" key="3">
    <source>
        <dbReference type="EMBL" id="RYP05984.1"/>
    </source>
</evidence>
<proteinExistence type="predicted"/>
<reference evidence="3 4" key="1">
    <citation type="submission" date="2018-06" db="EMBL/GenBank/DDBJ databases">
        <title>Complete Genomes of Monosporascus.</title>
        <authorList>
            <person name="Robinson A.J."/>
            <person name="Natvig D.O."/>
        </authorList>
    </citation>
    <scope>NUCLEOTIDE SEQUENCE [LARGE SCALE GENOMIC DNA]</scope>
    <source>
        <strain evidence="3 4">CBS 110550</strain>
    </source>
</reference>
<feature type="coiled-coil region" evidence="1">
    <location>
        <begin position="266"/>
        <end position="293"/>
    </location>
</feature>
<organism evidence="3 4">
    <name type="scientific">Monosporascus ibericus</name>
    <dbReference type="NCBI Taxonomy" id="155417"/>
    <lineage>
        <taxon>Eukaryota</taxon>
        <taxon>Fungi</taxon>
        <taxon>Dikarya</taxon>
        <taxon>Ascomycota</taxon>
        <taxon>Pezizomycotina</taxon>
        <taxon>Sordariomycetes</taxon>
        <taxon>Xylariomycetidae</taxon>
        <taxon>Xylariales</taxon>
        <taxon>Xylariales incertae sedis</taxon>
        <taxon>Monosporascus</taxon>
    </lineage>
</organism>
<feature type="compositionally biased region" description="Basic and acidic residues" evidence="2">
    <location>
        <begin position="373"/>
        <end position="383"/>
    </location>
</feature>
<keyword evidence="1" id="KW-0175">Coiled coil</keyword>
<evidence type="ECO:0000256" key="2">
    <source>
        <dbReference type="SAM" id="MobiDB-lite"/>
    </source>
</evidence>
<dbReference type="EMBL" id="QJNU01000146">
    <property type="protein sequence ID" value="RYP05984.1"/>
    <property type="molecule type" value="Genomic_DNA"/>
</dbReference>
<dbReference type="OrthoDB" id="5324651at2759"/>
<evidence type="ECO:0000256" key="1">
    <source>
        <dbReference type="SAM" id="Coils"/>
    </source>
</evidence>